<evidence type="ECO:0000313" key="10">
    <source>
        <dbReference type="EMBL" id="CAL8098234.1"/>
    </source>
</evidence>
<dbReference type="PANTHER" id="PTHR47143">
    <property type="entry name" value="TRANSIENT RECEPTOR POTENTIAL CATION CHANNEL PROTEIN PAINLESS"/>
    <property type="match status" value="1"/>
</dbReference>
<feature type="transmembrane region" description="Helical" evidence="9">
    <location>
        <begin position="443"/>
        <end position="466"/>
    </location>
</feature>
<keyword evidence="9" id="KW-1133">Transmembrane helix</keyword>
<feature type="transmembrane region" description="Helical" evidence="9">
    <location>
        <begin position="380"/>
        <end position="401"/>
    </location>
</feature>
<evidence type="ECO:0000256" key="6">
    <source>
        <dbReference type="ARBA" id="ARBA00023180"/>
    </source>
</evidence>
<evidence type="ECO:0000256" key="4">
    <source>
        <dbReference type="ARBA" id="ARBA00023043"/>
    </source>
</evidence>
<keyword evidence="11" id="KW-1185">Reference proteome</keyword>
<dbReference type="PROSITE" id="PS50297">
    <property type="entry name" value="ANK_REP_REGION"/>
    <property type="match status" value="1"/>
</dbReference>
<keyword evidence="1" id="KW-0813">Transport</keyword>
<evidence type="ECO:0000313" key="11">
    <source>
        <dbReference type="Proteomes" id="UP001642540"/>
    </source>
</evidence>
<dbReference type="InterPro" id="IPR036770">
    <property type="entry name" value="Ankyrin_rpt-contain_sf"/>
</dbReference>
<dbReference type="PROSITE" id="PS50088">
    <property type="entry name" value="ANK_REPEAT"/>
    <property type="match status" value="1"/>
</dbReference>
<feature type="repeat" description="ANK" evidence="8">
    <location>
        <begin position="95"/>
        <end position="127"/>
    </location>
</feature>
<dbReference type="Proteomes" id="UP001642540">
    <property type="component" value="Unassembled WGS sequence"/>
</dbReference>
<evidence type="ECO:0000256" key="3">
    <source>
        <dbReference type="ARBA" id="ARBA00022737"/>
    </source>
</evidence>
<keyword evidence="9" id="KW-0812">Transmembrane</keyword>
<evidence type="ECO:0000256" key="7">
    <source>
        <dbReference type="ARBA" id="ARBA00023303"/>
    </source>
</evidence>
<gene>
    <name evidence="10" type="ORF">ODALV1_LOCUS9872</name>
</gene>
<evidence type="ECO:0000256" key="8">
    <source>
        <dbReference type="PROSITE-ProRule" id="PRU00023"/>
    </source>
</evidence>
<dbReference type="InterPro" id="IPR002110">
    <property type="entry name" value="Ankyrin_rpt"/>
</dbReference>
<name>A0ABP1QCR4_9HEXA</name>
<keyword evidence="6" id="KW-0325">Glycoprotein</keyword>
<comment type="caution">
    <text evidence="10">The sequence shown here is derived from an EMBL/GenBank/DDBJ whole genome shotgun (WGS) entry which is preliminary data.</text>
</comment>
<keyword evidence="4 8" id="KW-0040">ANK repeat</keyword>
<keyword evidence="5" id="KW-0406">Ion transport</keyword>
<reference evidence="10 11" key="1">
    <citation type="submission" date="2024-08" db="EMBL/GenBank/DDBJ databases">
        <authorList>
            <person name="Cucini C."/>
            <person name="Frati F."/>
        </authorList>
    </citation>
    <scope>NUCLEOTIDE SEQUENCE [LARGE SCALE GENOMIC DNA]</scope>
</reference>
<evidence type="ECO:0000256" key="2">
    <source>
        <dbReference type="ARBA" id="ARBA00022606"/>
    </source>
</evidence>
<dbReference type="InterPro" id="IPR052076">
    <property type="entry name" value="TRP_cation_channel"/>
</dbReference>
<keyword evidence="3" id="KW-0677">Repeat</keyword>
<feature type="transmembrane region" description="Helical" evidence="9">
    <location>
        <begin position="311"/>
        <end position="330"/>
    </location>
</feature>
<sequence length="562" mass="64661">MKQIQLHSFTQLAIYNGISISITNGDFEELQSYLQQNGANTILNSLSDQGRTPLHDACDCLKKRTSTRMVAEILDWYRRNGGDDNNRFLNKQDNQKNTALHYAAKNKNMIVVESLLRFGVDVNLSNLAGREGICLIYEHVPEVMISLMRDGDFIRFIEKTDDPTEEEWQIECNFCLITGIGNDTTEIFETYMLSNVFNLEKETQAVILNNPIVQLFLDLKWTKMKYIIYFMMIAHILWSVFTVTHIMAVFQTKYANRTGNRTEPMGNPYFQGASIYPSVILFTIAFIMMIKETVEILSSIKIKTYYMEAENVGQWVLILLTFFILSIGWIPNVPEWVDFTMSLAAVFIACLLIIGQMTYFPSLGIYMEILMKVSKNFSRFLLSFCPIIFAFACVFSMLMPAKPEFFLWPPWGIPKIVAMMTGEIDFNEIFQDDKFSIMFTKNVALLIFLTIVTLVLHNLLIGLVVSDMEGLEKEAKQNSIRTQLEQLYLVEAFIVSLGKVLRYFCIPNRLEESIMITQNGNHIVTKGMKEFSPEIQRDVLKERQQTAEKTLVVKLSELFDSS</sequence>
<evidence type="ECO:0008006" key="12">
    <source>
        <dbReference type="Google" id="ProtNLM"/>
    </source>
</evidence>
<dbReference type="Pfam" id="PF12796">
    <property type="entry name" value="Ank_2"/>
    <property type="match status" value="1"/>
</dbReference>
<dbReference type="Gene3D" id="1.25.40.20">
    <property type="entry name" value="Ankyrin repeat-containing domain"/>
    <property type="match status" value="1"/>
</dbReference>
<dbReference type="EMBL" id="CAXLJM020000030">
    <property type="protein sequence ID" value="CAL8098234.1"/>
    <property type="molecule type" value="Genomic_DNA"/>
</dbReference>
<evidence type="ECO:0000256" key="1">
    <source>
        <dbReference type="ARBA" id="ARBA00022448"/>
    </source>
</evidence>
<organism evidence="10 11">
    <name type="scientific">Orchesella dallaii</name>
    <dbReference type="NCBI Taxonomy" id="48710"/>
    <lineage>
        <taxon>Eukaryota</taxon>
        <taxon>Metazoa</taxon>
        <taxon>Ecdysozoa</taxon>
        <taxon>Arthropoda</taxon>
        <taxon>Hexapoda</taxon>
        <taxon>Collembola</taxon>
        <taxon>Entomobryomorpha</taxon>
        <taxon>Entomobryoidea</taxon>
        <taxon>Orchesellidae</taxon>
        <taxon>Orchesellinae</taxon>
        <taxon>Orchesella</taxon>
    </lineage>
</organism>
<keyword evidence="9" id="KW-0472">Membrane</keyword>
<protein>
    <recommendedName>
        <fullName evidence="12">Transient receptor potential channel pyrexia</fullName>
    </recommendedName>
</protein>
<feature type="transmembrane region" description="Helical" evidence="9">
    <location>
        <begin position="336"/>
        <end position="359"/>
    </location>
</feature>
<accession>A0ABP1QCR4</accession>
<dbReference type="SMART" id="SM00248">
    <property type="entry name" value="ANK"/>
    <property type="match status" value="2"/>
</dbReference>
<evidence type="ECO:0000256" key="5">
    <source>
        <dbReference type="ARBA" id="ARBA00023065"/>
    </source>
</evidence>
<evidence type="ECO:0000256" key="9">
    <source>
        <dbReference type="SAM" id="Phobius"/>
    </source>
</evidence>
<feature type="transmembrane region" description="Helical" evidence="9">
    <location>
        <begin position="226"/>
        <end position="250"/>
    </location>
</feature>
<dbReference type="PANTHER" id="PTHR47143:SF1">
    <property type="entry name" value="ION_TRANS DOMAIN-CONTAINING PROTEIN"/>
    <property type="match status" value="1"/>
</dbReference>
<feature type="transmembrane region" description="Helical" evidence="9">
    <location>
        <begin position="270"/>
        <end position="290"/>
    </location>
</feature>
<proteinExistence type="predicted"/>
<keyword evidence="7" id="KW-0407">Ion channel</keyword>
<keyword evidence="2" id="KW-0716">Sensory transduction</keyword>
<dbReference type="SUPFAM" id="SSF48403">
    <property type="entry name" value="Ankyrin repeat"/>
    <property type="match status" value="1"/>
</dbReference>